<evidence type="ECO:0000313" key="2">
    <source>
        <dbReference type="EMBL" id="MBP1889378.1"/>
    </source>
</evidence>
<reference evidence="2 3" key="1">
    <citation type="submission" date="2021-03" db="EMBL/GenBank/DDBJ databases">
        <title>Genomic Encyclopedia of Type Strains, Phase IV (KMG-IV): sequencing the most valuable type-strain genomes for metagenomic binning, comparative biology and taxonomic classification.</title>
        <authorList>
            <person name="Goeker M."/>
        </authorList>
    </citation>
    <scope>NUCLEOTIDE SEQUENCE [LARGE SCALE GENOMIC DNA]</scope>
    <source>
        <strain evidence="2 3">DSM 3984</strain>
    </source>
</reference>
<dbReference type="EMBL" id="JAGGJZ010000002">
    <property type="protein sequence ID" value="MBP1889378.1"/>
    <property type="molecule type" value="Genomic_DNA"/>
</dbReference>
<organism evidence="2 3">
    <name type="scientific">Clostridium moniliforme</name>
    <dbReference type="NCBI Taxonomy" id="39489"/>
    <lineage>
        <taxon>Bacteria</taxon>
        <taxon>Bacillati</taxon>
        <taxon>Bacillota</taxon>
        <taxon>Clostridia</taxon>
        <taxon>Eubacteriales</taxon>
        <taxon>Clostridiaceae</taxon>
        <taxon>Clostridium</taxon>
    </lineage>
</organism>
<name>A0ABS4EZE5_9CLOT</name>
<comment type="caution">
    <text evidence="2">The sequence shown here is derived from an EMBL/GenBank/DDBJ whole genome shotgun (WGS) entry which is preliminary data.</text>
</comment>
<sequence>MARNIRGCCGANRCGFVNNKCCCEPKKENKCKKLEKCLDEMSERDLKFLDCIIKKIREIICLQEESEKFKEKAEFLDEQVEERTKEVECLIRKLREMLEKTNCVCDKTIECHRDDDRDEWDCSDFWNCR</sequence>
<evidence type="ECO:0000313" key="3">
    <source>
        <dbReference type="Proteomes" id="UP000783390"/>
    </source>
</evidence>
<evidence type="ECO:0000256" key="1">
    <source>
        <dbReference type="SAM" id="Coils"/>
    </source>
</evidence>
<dbReference type="RefSeq" id="WP_209796081.1">
    <property type="nucleotide sequence ID" value="NZ_JAGGJZ010000002.1"/>
</dbReference>
<keyword evidence="1" id="KW-0175">Coiled coil</keyword>
<feature type="coiled-coil region" evidence="1">
    <location>
        <begin position="59"/>
        <end position="100"/>
    </location>
</feature>
<gene>
    <name evidence="2" type="ORF">J2Z53_000959</name>
</gene>
<protein>
    <submittedName>
        <fullName evidence="2">DNA-binding ferritin-like protein</fullName>
    </submittedName>
</protein>
<accession>A0ABS4EZE5</accession>
<proteinExistence type="predicted"/>
<dbReference type="Proteomes" id="UP000783390">
    <property type="component" value="Unassembled WGS sequence"/>
</dbReference>
<keyword evidence="3" id="KW-1185">Reference proteome</keyword>